<dbReference type="InterPro" id="IPR025911">
    <property type="entry name" value="ToxN/AbiQ_toxin"/>
</dbReference>
<comment type="caution">
    <text evidence="1">The sequence shown here is derived from an EMBL/GenBank/DDBJ whole genome shotgun (WGS) entry which is preliminary data.</text>
</comment>
<dbReference type="RefSeq" id="WP_192848800.1">
    <property type="nucleotide sequence ID" value="NZ_JADAQV010000007.1"/>
</dbReference>
<evidence type="ECO:0000313" key="2">
    <source>
        <dbReference type="Proteomes" id="UP000599085"/>
    </source>
</evidence>
<name>A0ABR9MRT7_9PROT</name>
<protein>
    <submittedName>
        <fullName evidence="1">Type III toxin-antitoxin system ToxN/AbiQ family toxin</fullName>
    </submittedName>
</protein>
<dbReference type="InterPro" id="IPR053735">
    <property type="entry name" value="Type_III_TA_endoRNase"/>
</dbReference>
<dbReference type="EMBL" id="JADAQV010000007">
    <property type="protein sequence ID" value="MBE1724582.1"/>
    <property type="molecule type" value="Genomic_DNA"/>
</dbReference>
<gene>
    <name evidence="1" type="ORF">IGM82_09260</name>
</gene>
<accession>A0ABR9MRT7</accession>
<organism evidence="1 2">
    <name type="scientific">Bombella apis</name>
    <dbReference type="NCBI Taxonomy" id="1785988"/>
    <lineage>
        <taxon>Bacteria</taxon>
        <taxon>Pseudomonadati</taxon>
        <taxon>Pseudomonadota</taxon>
        <taxon>Alphaproteobacteria</taxon>
        <taxon>Acetobacterales</taxon>
        <taxon>Acetobacteraceae</taxon>
        <taxon>Bombella</taxon>
    </lineage>
</organism>
<keyword evidence="2" id="KW-1185">Reference proteome</keyword>
<dbReference type="Proteomes" id="UP000599085">
    <property type="component" value="Unassembled WGS sequence"/>
</dbReference>
<proteinExistence type="predicted"/>
<dbReference type="Gene3D" id="3.10.129.130">
    <property type="match status" value="1"/>
</dbReference>
<dbReference type="Pfam" id="PF13958">
    <property type="entry name" value="ToxN_toxin"/>
    <property type="match status" value="1"/>
</dbReference>
<sequence>MKFYSIDNAYIDFLKNFDNKVPNHSGQNYTYKKPYVGIVLDINGILFLAPLSSHKEKHDRIDDNSITAFKIRPLDNNQKNEHEKLGIISLANMIPITLGVINEIDFTKEETKYRSLLHKQLNYINKHEIEIKNKAERLFKHVHENPRRDGFICKISCNFPILIQNYISYEKK</sequence>
<reference evidence="1 2" key="1">
    <citation type="submission" date="2020-09" db="EMBL/GenBank/DDBJ databases">
        <title>Bombella mellium and Bombella favum sp. nov., two novel species isolated from honey of Apis mellifera.</title>
        <authorList>
            <person name="Hilgarth M."/>
            <person name="Redwitz J."/>
            <person name="Ehrmann M.A."/>
            <person name="Vogel R.F."/>
            <person name="Jakob F."/>
        </authorList>
    </citation>
    <scope>NUCLEOTIDE SEQUENCE [LARGE SCALE GENOMIC DNA]</scope>
    <source>
        <strain evidence="1 2">MRM1</strain>
    </source>
</reference>
<evidence type="ECO:0000313" key="1">
    <source>
        <dbReference type="EMBL" id="MBE1724582.1"/>
    </source>
</evidence>